<reference evidence="1 2" key="1">
    <citation type="submission" date="2014-01" db="EMBL/GenBank/DDBJ databases">
        <title>Genome sequence and analysis of Xanthomonas arboricola pv. pruni.</title>
        <authorList>
            <person name="Fujikawa T."/>
            <person name="Nakazono-Nagaoka E."/>
        </authorList>
    </citation>
    <scope>NUCLEOTIDE SEQUENCE [LARGE SCALE GENOMIC DNA]</scope>
    <source>
        <strain evidence="2">MAFF 301420</strain>
    </source>
</reference>
<sequence>MLRLFARLSLGLMVAASVRVMV</sequence>
<name>W4SL32_9XANT</name>
<evidence type="ECO:0000313" key="1">
    <source>
        <dbReference type="EMBL" id="GAE57082.1"/>
    </source>
</evidence>
<organism evidence="1 2">
    <name type="scientific">Xanthomonas arboricola pv. pruni MAFF 301420</name>
    <dbReference type="NCBI Taxonomy" id="1418095"/>
    <lineage>
        <taxon>Bacteria</taxon>
        <taxon>Pseudomonadati</taxon>
        <taxon>Pseudomonadota</taxon>
        <taxon>Gammaproteobacteria</taxon>
        <taxon>Lysobacterales</taxon>
        <taxon>Lysobacteraceae</taxon>
        <taxon>Xanthomonas</taxon>
    </lineage>
</organism>
<dbReference type="EMBL" id="BAVC01000304">
    <property type="protein sequence ID" value="GAE57082.1"/>
    <property type="molecule type" value="Genomic_DNA"/>
</dbReference>
<proteinExistence type="predicted"/>
<gene>
    <name evidence="1" type="ORF">XPR_3717</name>
</gene>
<comment type="caution">
    <text evidence="1">The sequence shown here is derived from an EMBL/GenBank/DDBJ whole genome shotgun (WGS) entry which is preliminary data.</text>
</comment>
<feature type="non-terminal residue" evidence="1">
    <location>
        <position position="22"/>
    </location>
</feature>
<accession>W4SL32</accession>
<dbReference type="AlphaFoldDB" id="W4SL32"/>
<protein>
    <submittedName>
        <fullName evidence="1">Uncharacterized protein</fullName>
    </submittedName>
</protein>
<dbReference type="Proteomes" id="UP000019084">
    <property type="component" value="Unassembled WGS sequence"/>
</dbReference>
<evidence type="ECO:0000313" key="2">
    <source>
        <dbReference type="Proteomes" id="UP000019084"/>
    </source>
</evidence>